<dbReference type="InterPro" id="IPR030184">
    <property type="entry name" value="WAT1-related"/>
</dbReference>
<comment type="caution">
    <text evidence="8">The sequence shown here is derived from an EMBL/GenBank/DDBJ whole genome shotgun (WGS) entry which is preliminary data.</text>
</comment>
<keyword evidence="3 6" id="KW-0812">Transmembrane</keyword>
<feature type="transmembrane region" description="Helical" evidence="6">
    <location>
        <begin position="275"/>
        <end position="295"/>
    </location>
</feature>
<reference evidence="8 9" key="1">
    <citation type="journal article" date="2022" name="G3 (Bethesda)">
        <title>Whole-genome sequence and methylome profiling of the almond [Prunus dulcis (Mill.) D.A. Webb] cultivar 'Nonpareil'.</title>
        <authorList>
            <person name="D'Amico-Willman K.M."/>
            <person name="Ouma W.Z."/>
            <person name="Meulia T."/>
            <person name="Sideli G.M."/>
            <person name="Gradziel T.M."/>
            <person name="Fresnedo-Ramirez J."/>
        </authorList>
    </citation>
    <scope>NUCLEOTIDE SEQUENCE [LARGE SCALE GENOMIC DNA]</scope>
    <source>
        <strain evidence="8">Clone GOH B32 T37-40</strain>
    </source>
</reference>
<feature type="domain" description="EamA" evidence="7">
    <location>
        <begin position="182"/>
        <end position="319"/>
    </location>
</feature>
<keyword evidence="9" id="KW-1185">Reference proteome</keyword>
<dbReference type="GO" id="GO:0016020">
    <property type="term" value="C:membrane"/>
    <property type="evidence" value="ECO:0007669"/>
    <property type="project" value="UniProtKB-SubCell"/>
</dbReference>
<dbReference type="Proteomes" id="UP001054821">
    <property type="component" value="Chromosome 1"/>
</dbReference>
<organism evidence="8 9">
    <name type="scientific">Prunus dulcis</name>
    <name type="common">Almond</name>
    <name type="synonym">Amygdalus dulcis</name>
    <dbReference type="NCBI Taxonomy" id="3755"/>
    <lineage>
        <taxon>Eukaryota</taxon>
        <taxon>Viridiplantae</taxon>
        <taxon>Streptophyta</taxon>
        <taxon>Embryophyta</taxon>
        <taxon>Tracheophyta</taxon>
        <taxon>Spermatophyta</taxon>
        <taxon>Magnoliopsida</taxon>
        <taxon>eudicotyledons</taxon>
        <taxon>Gunneridae</taxon>
        <taxon>Pentapetalae</taxon>
        <taxon>rosids</taxon>
        <taxon>fabids</taxon>
        <taxon>Rosales</taxon>
        <taxon>Rosaceae</taxon>
        <taxon>Amygdaloideae</taxon>
        <taxon>Amygdaleae</taxon>
        <taxon>Prunus</taxon>
    </lineage>
</organism>
<evidence type="ECO:0000259" key="7">
    <source>
        <dbReference type="Pfam" id="PF00892"/>
    </source>
</evidence>
<feature type="transmembrane region" description="Helical" evidence="6">
    <location>
        <begin position="240"/>
        <end position="263"/>
    </location>
</feature>
<gene>
    <name evidence="8" type="ORF">L3X38_001846</name>
</gene>
<sequence length="372" mass="40684">MGGMEDYKAVVAMIGMQSIFAGLALFTRVALVQGTSPRVFVVYRQAIGSLLLAPFACFAKWRNPCRASLGLKGFCLIFLSSLIGVTANQNAYFEGLYLASSTIASAMANLVPAITFVLATVVGFEKVNLRSVRSNAKIVGTIICVGGAIYMTFIKGTKLLNTQFFGQPSKSLFDTAGENLKLGCLFLFLYSVFASTWVILQVPVSACCPDHLYSAFWMSFLATIQSTIVCLFLEHDLQVWHLHSALELGSLVYAGFYAAVSFFIQTWCISEKGPLYVAMFSPLCTVITTIVAGLFLHEELYLGSLVGAIAVIIGLYVVIWGKAKDPQKMKQEVDSEQPSDQPKMIEVFIDDSSEKTSCKIDLEEPLLPQKLP</sequence>
<feature type="transmembrane region" description="Helical" evidence="6">
    <location>
        <begin position="103"/>
        <end position="124"/>
    </location>
</feature>
<dbReference type="Pfam" id="PF00892">
    <property type="entry name" value="EamA"/>
    <property type="match status" value="2"/>
</dbReference>
<evidence type="ECO:0000256" key="1">
    <source>
        <dbReference type="ARBA" id="ARBA00004141"/>
    </source>
</evidence>
<keyword evidence="5 6" id="KW-0472">Membrane</keyword>
<keyword evidence="4 6" id="KW-1133">Transmembrane helix</keyword>
<evidence type="ECO:0000256" key="4">
    <source>
        <dbReference type="ARBA" id="ARBA00022989"/>
    </source>
</evidence>
<evidence type="ECO:0000256" key="5">
    <source>
        <dbReference type="ARBA" id="ARBA00023136"/>
    </source>
</evidence>
<proteinExistence type="inferred from homology"/>
<dbReference type="GO" id="GO:0022857">
    <property type="term" value="F:transmembrane transporter activity"/>
    <property type="evidence" value="ECO:0007669"/>
    <property type="project" value="InterPro"/>
</dbReference>
<comment type="subcellular location">
    <subcellularLocation>
        <location evidence="1 6">Membrane</location>
        <topology evidence="1 6">Multi-pass membrane protein</topology>
    </subcellularLocation>
</comment>
<feature type="domain" description="EamA" evidence="7">
    <location>
        <begin position="10"/>
        <end position="151"/>
    </location>
</feature>
<evidence type="ECO:0000256" key="3">
    <source>
        <dbReference type="ARBA" id="ARBA00022692"/>
    </source>
</evidence>
<evidence type="ECO:0000313" key="9">
    <source>
        <dbReference type="Proteomes" id="UP001054821"/>
    </source>
</evidence>
<dbReference type="InterPro" id="IPR000620">
    <property type="entry name" value="EamA_dom"/>
</dbReference>
<feature type="transmembrane region" description="Helical" evidence="6">
    <location>
        <begin position="212"/>
        <end position="234"/>
    </location>
</feature>
<feature type="transmembrane region" description="Helical" evidence="6">
    <location>
        <begin position="73"/>
        <end position="91"/>
    </location>
</feature>
<dbReference type="SUPFAM" id="SSF103481">
    <property type="entry name" value="Multidrug resistance efflux transporter EmrE"/>
    <property type="match status" value="2"/>
</dbReference>
<feature type="transmembrane region" description="Helical" evidence="6">
    <location>
        <begin position="301"/>
        <end position="321"/>
    </location>
</feature>
<feature type="transmembrane region" description="Helical" evidence="6">
    <location>
        <begin position="7"/>
        <end position="30"/>
    </location>
</feature>
<feature type="transmembrane region" description="Helical" evidence="6">
    <location>
        <begin position="136"/>
        <end position="154"/>
    </location>
</feature>
<dbReference type="EMBL" id="JAJFAZ020000001">
    <property type="protein sequence ID" value="KAI5348959.1"/>
    <property type="molecule type" value="Genomic_DNA"/>
</dbReference>
<name>A0AAD4WSW0_PRUDU</name>
<dbReference type="InterPro" id="IPR037185">
    <property type="entry name" value="EmrE-like"/>
</dbReference>
<evidence type="ECO:0000256" key="2">
    <source>
        <dbReference type="ARBA" id="ARBA00007635"/>
    </source>
</evidence>
<accession>A0AAD4WSW0</accession>
<dbReference type="AlphaFoldDB" id="A0AAD4WSW0"/>
<dbReference type="PANTHER" id="PTHR31218">
    <property type="entry name" value="WAT1-RELATED PROTEIN"/>
    <property type="match status" value="1"/>
</dbReference>
<evidence type="ECO:0000313" key="8">
    <source>
        <dbReference type="EMBL" id="KAI5348959.1"/>
    </source>
</evidence>
<comment type="similarity">
    <text evidence="2 6">Belongs to the drug/metabolite transporter (DMT) superfamily. Plant drug/metabolite exporter (P-DME) (TC 2.A.7.4) family.</text>
</comment>
<protein>
    <recommendedName>
        <fullName evidence="6">WAT1-related protein</fullName>
    </recommendedName>
</protein>
<feature type="transmembrane region" description="Helical" evidence="6">
    <location>
        <begin position="180"/>
        <end position="200"/>
    </location>
</feature>
<evidence type="ECO:0000256" key="6">
    <source>
        <dbReference type="RuleBase" id="RU363077"/>
    </source>
</evidence>